<evidence type="ECO:0000256" key="1">
    <source>
        <dbReference type="SAM" id="MobiDB-lite"/>
    </source>
</evidence>
<feature type="compositionally biased region" description="Acidic residues" evidence="1">
    <location>
        <begin position="19"/>
        <end position="30"/>
    </location>
</feature>
<dbReference type="EMBL" id="JBEDNP010000008">
    <property type="protein sequence ID" value="MEQ3540043.1"/>
    <property type="molecule type" value="Genomic_DNA"/>
</dbReference>
<dbReference type="RefSeq" id="WP_345646601.1">
    <property type="nucleotide sequence ID" value="NZ_BAABLY010000041.1"/>
</dbReference>
<evidence type="ECO:0000313" key="2">
    <source>
        <dbReference type="EMBL" id="MEQ3540043.1"/>
    </source>
</evidence>
<proteinExistence type="predicted"/>
<feature type="region of interest" description="Disordered" evidence="1">
    <location>
        <begin position="1"/>
        <end position="35"/>
    </location>
</feature>
<gene>
    <name evidence="2" type="ORF">WHI96_14535</name>
</gene>
<dbReference type="Proteomes" id="UP001464923">
    <property type="component" value="Unassembled WGS sequence"/>
</dbReference>
<reference evidence="2 3" key="1">
    <citation type="submission" date="2024-03" db="EMBL/GenBank/DDBJ databases">
        <title>Draft genome sequence of Pseudonocardia tropica JCM 19149.</title>
        <authorList>
            <person name="Butdee W."/>
            <person name="Duangmal K."/>
        </authorList>
    </citation>
    <scope>NUCLEOTIDE SEQUENCE [LARGE SCALE GENOMIC DNA]</scope>
    <source>
        <strain evidence="2 3">JCM 19149</strain>
    </source>
</reference>
<sequence length="143" mass="15773">MKPLTEQQRQLAHSAAAADGDEPLPEEAEDGTPLRPGQVTMVLENLRDPDGPIVGVPIVNRCHTSPAYGGYTTRFYNVQAPFVVMVERPPRGSDYCDSVGLDGEFAHGTRVTVYDETGEVLERWQTTRAPDSVTRPSVTARFW</sequence>
<protein>
    <submittedName>
        <fullName evidence="2">Uncharacterized protein</fullName>
    </submittedName>
</protein>
<keyword evidence="3" id="KW-1185">Reference proteome</keyword>
<accession>A0ABV1JYS5</accession>
<organism evidence="2 3">
    <name type="scientific">Pseudonocardia tropica</name>
    <dbReference type="NCBI Taxonomy" id="681289"/>
    <lineage>
        <taxon>Bacteria</taxon>
        <taxon>Bacillati</taxon>
        <taxon>Actinomycetota</taxon>
        <taxon>Actinomycetes</taxon>
        <taxon>Pseudonocardiales</taxon>
        <taxon>Pseudonocardiaceae</taxon>
        <taxon>Pseudonocardia</taxon>
    </lineage>
</organism>
<comment type="caution">
    <text evidence="2">The sequence shown here is derived from an EMBL/GenBank/DDBJ whole genome shotgun (WGS) entry which is preliminary data.</text>
</comment>
<evidence type="ECO:0000313" key="3">
    <source>
        <dbReference type="Proteomes" id="UP001464923"/>
    </source>
</evidence>
<name>A0ABV1JYS5_9PSEU</name>
<feature type="compositionally biased region" description="Polar residues" evidence="1">
    <location>
        <begin position="1"/>
        <end position="11"/>
    </location>
</feature>